<dbReference type="InterPro" id="IPR006664">
    <property type="entry name" value="OMP_bac"/>
</dbReference>
<dbReference type="PANTHER" id="PTHR30329:SF20">
    <property type="entry name" value="EXPORTED PROTEIN"/>
    <property type="match status" value="1"/>
</dbReference>
<reference evidence="6 7" key="1">
    <citation type="submission" date="2019-12" db="EMBL/GenBank/DDBJ databases">
        <title>Shewanella insulae sp. nov., isolated from a tidal flat.</title>
        <authorList>
            <person name="Yoon J.-H."/>
        </authorList>
    </citation>
    <scope>NUCLEOTIDE SEQUENCE [LARGE SCALE GENOMIC DNA]</scope>
    <source>
        <strain evidence="6 7">JBTF-M18</strain>
    </source>
</reference>
<proteinExistence type="predicted"/>
<dbReference type="InterPro" id="IPR028974">
    <property type="entry name" value="TSP_type-3_rpt"/>
</dbReference>
<accession>A0A6L7HUX8</accession>
<comment type="caution">
    <text evidence="6">The sequence shown here is derived from an EMBL/GenBank/DDBJ whole genome shotgun (WGS) entry which is preliminary data.</text>
</comment>
<feature type="compositionally biased region" description="Basic and acidic residues" evidence="4">
    <location>
        <begin position="113"/>
        <end position="125"/>
    </location>
</feature>
<protein>
    <submittedName>
        <fullName evidence="6">OmpA family protein</fullName>
    </submittedName>
</protein>
<dbReference type="CDD" id="cd07185">
    <property type="entry name" value="OmpA_C-like"/>
    <property type="match status" value="1"/>
</dbReference>
<dbReference type="RefSeq" id="WP_160794195.1">
    <property type="nucleotide sequence ID" value="NZ_WRPA01000003.1"/>
</dbReference>
<feature type="region of interest" description="Disordered" evidence="4">
    <location>
        <begin position="105"/>
        <end position="131"/>
    </location>
</feature>
<organism evidence="6 7">
    <name type="scientific">Shewanella insulae</name>
    <dbReference type="NCBI Taxonomy" id="2681496"/>
    <lineage>
        <taxon>Bacteria</taxon>
        <taxon>Pseudomonadati</taxon>
        <taxon>Pseudomonadota</taxon>
        <taxon>Gammaproteobacteria</taxon>
        <taxon>Alteromonadales</taxon>
        <taxon>Shewanellaceae</taxon>
        <taxon>Shewanella</taxon>
    </lineage>
</organism>
<evidence type="ECO:0000259" key="5">
    <source>
        <dbReference type="PROSITE" id="PS51123"/>
    </source>
</evidence>
<evidence type="ECO:0000256" key="1">
    <source>
        <dbReference type="ARBA" id="ARBA00004442"/>
    </source>
</evidence>
<dbReference type="AlphaFoldDB" id="A0A6L7HUX8"/>
<dbReference type="SUPFAM" id="SSF103088">
    <property type="entry name" value="OmpA-like"/>
    <property type="match status" value="1"/>
</dbReference>
<keyword evidence="7" id="KW-1185">Reference proteome</keyword>
<dbReference type="InterPro" id="IPR036737">
    <property type="entry name" value="OmpA-like_sf"/>
</dbReference>
<dbReference type="Proteomes" id="UP000474778">
    <property type="component" value="Unassembled WGS sequence"/>
</dbReference>
<dbReference type="PANTHER" id="PTHR30329">
    <property type="entry name" value="STATOR ELEMENT OF FLAGELLAR MOTOR COMPLEX"/>
    <property type="match status" value="1"/>
</dbReference>
<name>A0A6L7HUX8_9GAMM</name>
<evidence type="ECO:0000256" key="2">
    <source>
        <dbReference type="ARBA" id="ARBA00023136"/>
    </source>
</evidence>
<evidence type="ECO:0000256" key="4">
    <source>
        <dbReference type="SAM" id="MobiDB-lite"/>
    </source>
</evidence>
<dbReference type="Pfam" id="PF00691">
    <property type="entry name" value="OmpA"/>
    <property type="match status" value="1"/>
</dbReference>
<dbReference type="PRINTS" id="PR01021">
    <property type="entry name" value="OMPADOMAIN"/>
</dbReference>
<dbReference type="GO" id="GO:0009279">
    <property type="term" value="C:cell outer membrane"/>
    <property type="evidence" value="ECO:0007669"/>
    <property type="project" value="UniProtKB-SubCell"/>
</dbReference>
<feature type="domain" description="OmpA-like" evidence="5">
    <location>
        <begin position="131"/>
        <end position="247"/>
    </location>
</feature>
<keyword evidence="2 3" id="KW-0472">Membrane</keyword>
<evidence type="ECO:0000313" key="6">
    <source>
        <dbReference type="EMBL" id="MXR68139.1"/>
    </source>
</evidence>
<dbReference type="EMBL" id="WRPA01000003">
    <property type="protein sequence ID" value="MXR68139.1"/>
    <property type="molecule type" value="Genomic_DNA"/>
</dbReference>
<evidence type="ECO:0000256" key="3">
    <source>
        <dbReference type="PROSITE-ProRule" id="PRU00473"/>
    </source>
</evidence>
<gene>
    <name evidence="6" type="ORF">GNT65_05550</name>
</gene>
<comment type="subcellular location">
    <subcellularLocation>
        <location evidence="1">Cell outer membrane</location>
    </subcellularLocation>
</comment>
<dbReference type="PROSITE" id="PS51123">
    <property type="entry name" value="OMPA_2"/>
    <property type="match status" value="1"/>
</dbReference>
<sequence>MIDMSLPRAYARKMPVRSSSCAAKLSLGLAGVVCGLCISGAALALGWVDSDLDGVPDIKDACPHTRSNVVVDAKGCDIRREAMACVAPKGAQLLTSCEPVVQAGQSEQAKPVKPSDRARPDKPAKQGEPVKTLASESKIVRVYFAFGSAEVSIDQWRQLAKVHSFLRASDARLTLVGHTDNIGSEAVNLSLSRQRAERVKQIFVQDYGVKAERLSIVAKGASQPATDNDGPGGRALNRRVEFMVETR</sequence>
<dbReference type="InterPro" id="IPR050330">
    <property type="entry name" value="Bact_OuterMem_StrucFunc"/>
</dbReference>
<evidence type="ECO:0000313" key="7">
    <source>
        <dbReference type="Proteomes" id="UP000474778"/>
    </source>
</evidence>
<dbReference type="Gene3D" id="3.30.1330.60">
    <property type="entry name" value="OmpA-like domain"/>
    <property type="match status" value="1"/>
</dbReference>
<dbReference type="GO" id="GO:0005509">
    <property type="term" value="F:calcium ion binding"/>
    <property type="evidence" value="ECO:0007669"/>
    <property type="project" value="InterPro"/>
</dbReference>
<dbReference type="InterPro" id="IPR006665">
    <property type="entry name" value="OmpA-like"/>
</dbReference>
<dbReference type="SUPFAM" id="SSF103647">
    <property type="entry name" value="TSP type-3 repeat"/>
    <property type="match status" value="1"/>
</dbReference>